<protein>
    <submittedName>
        <fullName evidence="1">Uncharacterized protein</fullName>
    </submittedName>
</protein>
<comment type="caution">
    <text evidence="1">The sequence shown here is derived from an EMBL/GenBank/DDBJ whole genome shotgun (WGS) entry which is preliminary data.</text>
</comment>
<organism evidence="1 2">
    <name type="scientific">Methylobacterium radiotolerans</name>
    <dbReference type="NCBI Taxonomy" id="31998"/>
    <lineage>
        <taxon>Bacteria</taxon>
        <taxon>Pseudomonadati</taxon>
        <taxon>Pseudomonadota</taxon>
        <taxon>Alphaproteobacteria</taxon>
        <taxon>Hyphomicrobiales</taxon>
        <taxon>Methylobacteriaceae</taxon>
        <taxon>Methylobacterium</taxon>
    </lineage>
</organism>
<name>A0ABV2NP24_9HYPH</name>
<reference evidence="1 2" key="1">
    <citation type="submission" date="2024-06" db="EMBL/GenBank/DDBJ databases">
        <title>Genomics of switchgrass bacterial isolates.</title>
        <authorList>
            <person name="Shade A."/>
        </authorList>
    </citation>
    <scope>NUCLEOTIDE SEQUENCE [LARGE SCALE GENOMIC DNA]</scope>
    <source>
        <strain evidence="1 2">PvP084</strain>
    </source>
</reference>
<dbReference type="EMBL" id="JBEPNW010000002">
    <property type="protein sequence ID" value="MET3868284.1"/>
    <property type="molecule type" value="Genomic_DNA"/>
</dbReference>
<proteinExistence type="predicted"/>
<accession>A0ABV2NP24</accession>
<dbReference type="Proteomes" id="UP001549119">
    <property type="component" value="Unassembled WGS sequence"/>
</dbReference>
<sequence>MARPRPTLTPGPNPTLRQARVAAFNAAYPVGAPILVWVGQYRDGQPVATEVEAPARCAGKTGPMVLVRNHGWIALTHVFHRADPAEQRELFLDARRIDVESAELRVAPAIAEGLRLAAAARGIRAGELARRIVETVARDGLIDAVLEDGARAHRRYGEAA</sequence>
<evidence type="ECO:0000313" key="2">
    <source>
        <dbReference type="Proteomes" id="UP001549119"/>
    </source>
</evidence>
<dbReference type="RefSeq" id="WP_209650486.1">
    <property type="nucleotide sequence ID" value="NZ_JBEPNV010000001.1"/>
</dbReference>
<keyword evidence="2" id="KW-1185">Reference proteome</keyword>
<gene>
    <name evidence="1" type="ORF">ABIC20_005593</name>
</gene>
<evidence type="ECO:0000313" key="1">
    <source>
        <dbReference type="EMBL" id="MET3868284.1"/>
    </source>
</evidence>